<feature type="transmembrane region" description="Helical" evidence="1">
    <location>
        <begin position="20"/>
        <end position="39"/>
    </location>
</feature>
<proteinExistence type="predicted"/>
<dbReference type="AlphaFoldDB" id="A0A517LLD7"/>
<evidence type="ECO:0000256" key="1">
    <source>
        <dbReference type="SAM" id="Phobius"/>
    </source>
</evidence>
<reference evidence="2 3" key="1">
    <citation type="submission" date="2019-07" db="EMBL/GenBank/DDBJ databases">
        <title>Finished genome of Venturia effusa.</title>
        <authorList>
            <person name="Young C.A."/>
            <person name="Cox M.P."/>
            <person name="Ganley A.R.D."/>
            <person name="David W.J."/>
        </authorList>
    </citation>
    <scope>NUCLEOTIDE SEQUENCE [LARGE SCALE GENOMIC DNA]</scope>
    <source>
        <strain evidence="3">albino</strain>
    </source>
</reference>
<feature type="transmembrane region" description="Helical" evidence="1">
    <location>
        <begin position="110"/>
        <end position="127"/>
    </location>
</feature>
<feature type="transmembrane region" description="Helical" evidence="1">
    <location>
        <begin position="83"/>
        <end position="104"/>
    </location>
</feature>
<keyword evidence="1" id="KW-1133">Transmembrane helix</keyword>
<dbReference type="OrthoDB" id="10042947at2759"/>
<organism evidence="2 3">
    <name type="scientific">Venturia effusa</name>
    <dbReference type="NCBI Taxonomy" id="50376"/>
    <lineage>
        <taxon>Eukaryota</taxon>
        <taxon>Fungi</taxon>
        <taxon>Dikarya</taxon>
        <taxon>Ascomycota</taxon>
        <taxon>Pezizomycotina</taxon>
        <taxon>Dothideomycetes</taxon>
        <taxon>Pleosporomycetidae</taxon>
        <taxon>Venturiales</taxon>
        <taxon>Venturiaceae</taxon>
        <taxon>Venturia</taxon>
    </lineage>
</organism>
<dbReference type="EMBL" id="CP042199">
    <property type="protein sequence ID" value="QDS76460.1"/>
    <property type="molecule type" value="Genomic_DNA"/>
</dbReference>
<name>A0A517LLD7_9PEZI</name>
<keyword evidence="1" id="KW-0472">Membrane</keyword>
<keyword evidence="1" id="KW-0812">Transmembrane</keyword>
<accession>A0A517LLD7</accession>
<evidence type="ECO:0000313" key="3">
    <source>
        <dbReference type="Proteomes" id="UP000316270"/>
    </source>
</evidence>
<evidence type="ECO:0000313" key="2">
    <source>
        <dbReference type="EMBL" id="QDS76460.1"/>
    </source>
</evidence>
<dbReference type="Proteomes" id="UP000316270">
    <property type="component" value="Chromosome 15"/>
</dbReference>
<protein>
    <submittedName>
        <fullName evidence="2">Uncharacterized protein</fullName>
    </submittedName>
</protein>
<feature type="transmembrane region" description="Helical" evidence="1">
    <location>
        <begin position="59"/>
        <end position="76"/>
    </location>
</feature>
<gene>
    <name evidence="2" type="ORF">FKW77_004777</name>
</gene>
<sequence>METYPLIPKSSKVAIMPSAAALTIAMFGLSCLLVGISTLITPSKIIADFLLPADALPTVYGNGLAATGMGLYYLLAAYQENRAFFVATVPMRLLTTTIFSILGGPWTLPAIWEGAGALTTLVALFFGRSQKREKLA</sequence>
<keyword evidence="3" id="KW-1185">Reference proteome</keyword>